<keyword evidence="4" id="KW-1185">Reference proteome</keyword>
<dbReference type="Proteomes" id="UP001352852">
    <property type="component" value="Unassembled WGS sequence"/>
</dbReference>
<protein>
    <submittedName>
        <fullName evidence="3">Uncharacterized protein</fullName>
    </submittedName>
</protein>
<feature type="region of interest" description="Disordered" evidence="2">
    <location>
        <begin position="162"/>
        <end position="245"/>
    </location>
</feature>
<name>A0ABU7DK85_9TELE</name>
<evidence type="ECO:0000313" key="3">
    <source>
        <dbReference type="EMBL" id="MED6274138.1"/>
    </source>
</evidence>
<evidence type="ECO:0000313" key="4">
    <source>
        <dbReference type="Proteomes" id="UP001352852"/>
    </source>
</evidence>
<comment type="caution">
    <text evidence="3">The sequence shown here is derived from an EMBL/GenBank/DDBJ whole genome shotgun (WGS) entry which is preliminary data.</text>
</comment>
<reference evidence="3 4" key="1">
    <citation type="submission" date="2021-06" db="EMBL/GenBank/DDBJ databases">
        <authorList>
            <person name="Palmer J.M."/>
        </authorList>
    </citation>
    <scope>NUCLEOTIDE SEQUENCE [LARGE SCALE GENOMIC DNA]</scope>
    <source>
        <strain evidence="3 4">CL_MEX2019</strain>
        <tissue evidence="3">Muscle</tissue>
    </source>
</reference>
<feature type="compositionally biased region" description="Basic residues" evidence="2">
    <location>
        <begin position="235"/>
        <end position="245"/>
    </location>
</feature>
<proteinExistence type="predicted"/>
<dbReference type="EMBL" id="JAHUTJ010025559">
    <property type="protein sequence ID" value="MED6274138.1"/>
    <property type="molecule type" value="Genomic_DNA"/>
</dbReference>
<organism evidence="3 4">
    <name type="scientific">Characodon lateralis</name>
    <dbReference type="NCBI Taxonomy" id="208331"/>
    <lineage>
        <taxon>Eukaryota</taxon>
        <taxon>Metazoa</taxon>
        <taxon>Chordata</taxon>
        <taxon>Craniata</taxon>
        <taxon>Vertebrata</taxon>
        <taxon>Euteleostomi</taxon>
        <taxon>Actinopterygii</taxon>
        <taxon>Neopterygii</taxon>
        <taxon>Teleostei</taxon>
        <taxon>Neoteleostei</taxon>
        <taxon>Acanthomorphata</taxon>
        <taxon>Ovalentaria</taxon>
        <taxon>Atherinomorphae</taxon>
        <taxon>Cyprinodontiformes</taxon>
        <taxon>Goodeidae</taxon>
        <taxon>Characodon</taxon>
    </lineage>
</organism>
<evidence type="ECO:0000256" key="2">
    <source>
        <dbReference type="SAM" id="MobiDB-lite"/>
    </source>
</evidence>
<sequence>MCAVKMSPVQPQREMMNEPLTPAEETFTEFNGIIVKSEEELDGQRRLLDFSRIPLIILHRIDLPQHYDFQGEKVFNDQRLCSQKWNSSLDHEELETLQIKEEQEDLEHCLMKEDQEELEHLQIKEEQEDLEHLQIKEEQEEHEHLLTKEDQEELLYVKIKEEEKDLHPEAALTNKEKYCSEPNRNQLNLQKPPEAKNQNQEGGNQEISGSRKAEAARQNKRLQKTRQQKNDAGKAKRKMLKKNYS</sequence>
<feature type="compositionally biased region" description="Basic and acidic residues" evidence="2">
    <location>
        <begin position="162"/>
        <end position="179"/>
    </location>
</feature>
<feature type="compositionally biased region" description="Basic residues" evidence="2">
    <location>
        <begin position="218"/>
        <end position="227"/>
    </location>
</feature>
<gene>
    <name evidence="3" type="ORF">CHARACLAT_013427</name>
</gene>
<evidence type="ECO:0000256" key="1">
    <source>
        <dbReference type="SAM" id="Coils"/>
    </source>
</evidence>
<feature type="compositionally biased region" description="Polar residues" evidence="2">
    <location>
        <begin position="196"/>
        <end position="208"/>
    </location>
</feature>
<feature type="coiled-coil region" evidence="1">
    <location>
        <begin position="111"/>
        <end position="143"/>
    </location>
</feature>
<accession>A0ABU7DK85</accession>
<keyword evidence="1" id="KW-0175">Coiled coil</keyword>
<feature type="non-terminal residue" evidence="3">
    <location>
        <position position="245"/>
    </location>
</feature>